<dbReference type="EMBL" id="JACNEP010000009">
    <property type="protein sequence ID" value="MBC3766648.1"/>
    <property type="molecule type" value="Genomic_DNA"/>
</dbReference>
<evidence type="ECO:0000256" key="10">
    <source>
        <dbReference type="ARBA" id="ARBA00025948"/>
    </source>
</evidence>
<feature type="domain" description="tRNA uridine 5-carboxymethylaminomethyl modification enzyme C-terminal subdomain" evidence="13">
    <location>
        <begin position="546"/>
        <end position="617"/>
    </location>
</feature>
<dbReference type="RefSeq" id="WP_186507176.1">
    <property type="nucleotide sequence ID" value="NZ_JACNEP010000009.1"/>
</dbReference>
<keyword evidence="7 12" id="KW-0819">tRNA processing</keyword>
<reference evidence="14" key="1">
    <citation type="journal article" date="2018" name="Int. J. Syst. Evol. Microbiol.">
        <title>Neptunicella marina gen. nov., sp. nov., isolated from surface seawater.</title>
        <authorList>
            <person name="Liu X."/>
            <person name="Lai Q."/>
            <person name="Du Y."/>
            <person name="Zhang X."/>
            <person name="Liu Z."/>
            <person name="Sun F."/>
            <person name="Shao Z."/>
        </authorList>
    </citation>
    <scope>NUCLEOTIDE SEQUENCE</scope>
    <source>
        <strain evidence="14">S27-2</strain>
    </source>
</reference>
<evidence type="ECO:0000256" key="7">
    <source>
        <dbReference type="ARBA" id="ARBA00022694"/>
    </source>
</evidence>
<dbReference type="InterPro" id="IPR044920">
    <property type="entry name" value="MnmG_C_subdom_sf"/>
</dbReference>
<evidence type="ECO:0000256" key="3">
    <source>
        <dbReference type="ARBA" id="ARBA00007653"/>
    </source>
</evidence>
<evidence type="ECO:0000256" key="8">
    <source>
        <dbReference type="ARBA" id="ARBA00022827"/>
    </source>
</evidence>
<dbReference type="InterPro" id="IPR020595">
    <property type="entry name" value="MnmG-rel_CS"/>
</dbReference>
<reference evidence="14" key="2">
    <citation type="submission" date="2020-08" db="EMBL/GenBank/DDBJ databases">
        <authorList>
            <person name="Lai Q."/>
        </authorList>
    </citation>
    <scope>NUCLEOTIDE SEQUENCE</scope>
    <source>
        <strain evidence="14">S27-2</strain>
    </source>
</reference>
<evidence type="ECO:0000256" key="4">
    <source>
        <dbReference type="ARBA" id="ARBA00020461"/>
    </source>
</evidence>
<keyword evidence="5 12" id="KW-0963">Cytoplasm</keyword>
<evidence type="ECO:0000256" key="1">
    <source>
        <dbReference type="ARBA" id="ARBA00001974"/>
    </source>
</evidence>
<feature type="binding site" evidence="12">
    <location>
        <begin position="273"/>
        <end position="287"/>
    </location>
    <ligand>
        <name>NAD(+)</name>
        <dbReference type="ChEBI" id="CHEBI:57540"/>
    </ligand>
</feature>
<evidence type="ECO:0000256" key="12">
    <source>
        <dbReference type="HAMAP-Rule" id="MF_00129"/>
    </source>
</evidence>
<dbReference type="Pfam" id="PF01134">
    <property type="entry name" value="GIDA"/>
    <property type="match status" value="1"/>
</dbReference>
<dbReference type="PANTHER" id="PTHR11806">
    <property type="entry name" value="GLUCOSE INHIBITED DIVISION PROTEIN A"/>
    <property type="match status" value="1"/>
</dbReference>
<dbReference type="Gene3D" id="1.10.150.570">
    <property type="entry name" value="GidA associated domain, C-terminal subdomain"/>
    <property type="match status" value="1"/>
</dbReference>
<name>A0A8J6IWI5_9ALTE</name>
<proteinExistence type="inferred from homology"/>
<dbReference type="InterPro" id="IPR036188">
    <property type="entry name" value="FAD/NAD-bd_sf"/>
</dbReference>
<protein>
    <recommendedName>
        <fullName evidence="4 12">tRNA uridine 5-carboxymethylaminomethyl modification enzyme MnmG</fullName>
    </recommendedName>
    <alternativeName>
        <fullName evidence="11 12">Glucose-inhibited division protein A</fullName>
    </alternativeName>
</protein>
<gene>
    <name evidence="12 14" type="primary">mnmG</name>
    <name evidence="12" type="synonym">gidA</name>
    <name evidence="14" type="ORF">H8B19_12230</name>
</gene>
<dbReference type="Gene3D" id="1.10.10.1800">
    <property type="entry name" value="tRNA uridine 5-carboxymethylaminomethyl modification enzyme MnmG/GidA"/>
    <property type="match status" value="1"/>
</dbReference>
<dbReference type="Pfam" id="PF13932">
    <property type="entry name" value="SAM_GIDA_C"/>
    <property type="match status" value="1"/>
</dbReference>
<evidence type="ECO:0000256" key="2">
    <source>
        <dbReference type="ARBA" id="ARBA00003717"/>
    </source>
</evidence>
<comment type="caution">
    <text evidence="12">Lacks conserved residue(s) required for the propagation of feature annotation.</text>
</comment>
<keyword evidence="15" id="KW-1185">Reference proteome</keyword>
<dbReference type="PROSITE" id="PS01280">
    <property type="entry name" value="GIDA_1"/>
    <property type="match status" value="1"/>
</dbReference>
<dbReference type="FunFam" id="1.10.10.1800:FF:000001">
    <property type="entry name" value="tRNA uridine 5-carboxymethylaminomethyl modification enzyme MnmG"/>
    <property type="match status" value="1"/>
</dbReference>
<organism evidence="14 15">
    <name type="scientific">Neptunicella marina</name>
    <dbReference type="NCBI Taxonomy" id="2125989"/>
    <lineage>
        <taxon>Bacteria</taxon>
        <taxon>Pseudomonadati</taxon>
        <taxon>Pseudomonadota</taxon>
        <taxon>Gammaproteobacteria</taxon>
        <taxon>Alteromonadales</taxon>
        <taxon>Alteromonadaceae</taxon>
        <taxon>Neptunicella</taxon>
    </lineage>
</organism>
<evidence type="ECO:0000313" key="15">
    <source>
        <dbReference type="Proteomes" id="UP000601768"/>
    </source>
</evidence>
<dbReference type="GO" id="GO:0005829">
    <property type="term" value="C:cytosol"/>
    <property type="evidence" value="ECO:0007669"/>
    <property type="project" value="TreeGrafter"/>
</dbReference>
<dbReference type="SMART" id="SM01228">
    <property type="entry name" value="GIDA_assoc_3"/>
    <property type="match status" value="1"/>
</dbReference>
<dbReference type="NCBIfam" id="TIGR00136">
    <property type="entry name" value="mnmG_gidA"/>
    <property type="match status" value="1"/>
</dbReference>
<evidence type="ECO:0000259" key="13">
    <source>
        <dbReference type="SMART" id="SM01228"/>
    </source>
</evidence>
<dbReference type="InterPro" id="IPR026904">
    <property type="entry name" value="MnmG_C"/>
</dbReference>
<keyword evidence="9 12" id="KW-0520">NAD</keyword>
<dbReference type="InterPro" id="IPR049312">
    <property type="entry name" value="GIDA_C_N"/>
</dbReference>
<evidence type="ECO:0000256" key="5">
    <source>
        <dbReference type="ARBA" id="ARBA00022490"/>
    </source>
</evidence>
<comment type="function">
    <text evidence="2 12">NAD-binding protein involved in the addition of a carboxymethylaminomethyl (cmnm) group at the wobble position (U34) of certain tRNAs, forming tRNA-cmnm(5)s(2)U34.</text>
</comment>
<feature type="binding site" evidence="12">
    <location>
        <begin position="13"/>
        <end position="18"/>
    </location>
    <ligand>
        <name>FAD</name>
        <dbReference type="ChEBI" id="CHEBI:57692"/>
    </ligand>
</feature>
<dbReference type="InterPro" id="IPR002218">
    <property type="entry name" value="MnmG-rel"/>
</dbReference>
<dbReference type="HAMAP" id="MF_00129">
    <property type="entry name" value="MnmG_GidA"/>
    <property type="match status" value="1"/>
</dbReference>
<dbReference type="FunFam" id="3.50.50.60:FF:000002">
    <property type="entry name" value="tRNA uridine 5-carboxymethylaminomethyl modification enzyme MnmG"/>
    <property type="match status" value="1"/>
</dbReference>
<dbReference type="Proteomes" id="UP000601768">
    <property type="component" value="Unassembled WGS sequence"/>
</dbReference>
<dbReference type="GO" id="GO:0030488">
    <property type="term" value="P:tRNA methylation"/>
    <property type="evidence" value="ECO:0007669"/>
    <property type="project" value="TreeGrafter"/>
</dbReference>
<dbReference type="FunFam" id="1.10.150.570:FF:000001">
    <property type="entry name" value="tRNA uridine 5-carboxymethylaminomethyl modification enzyme MnmG"/>
    <property type="match status" value="1"/>
</dbReference>
<evidence type="ECO:0000256" key="6">
    <source>
        <dbReference type="ARBA" id="ARBA00022630"/>
    </source>
</evidence>
<dbReference type="AlphaFoldDB" id="A0A8J6IWI5"/>
<evidence type="ECO:0000313" key="14">
    <source>
        <dbReference type="EMBL" id="MBC3766648.1"/>
    </source>
</evidence>
<dbReference type="GO" id="GO:0050660">
    <property type="term" value="F:flavin adenine dinucleotide binding"/>
    <property type="evidence" value="ECO:0007669"/>
    <property type="project" value="UniProtKB-UniRule"/>
</dbReference>
<dbReference type="GO" id="GO:0002098">
    <property type="term" value="P:tRNA wobble uridine modification"/>
    <property type="evidence" value="ECO:0007669"/>
    <property type="project" value="InterPro"/>
</dbReference>
<dbReference type="InterPro" id="IPR004416">
    <property type="entry name" value="MnmG"/>
</dbReference>
<accession>A0A8J6IWI5</accession>
<comment type="caution">
    <text evidence="14">The sequence shown here is derived from an EMBL/GenBank/DDBJ whole genome shotgun (WGS) entry which is preliminary data.</text>
</comment>
<comment type="subunit">
    <text evidence="10 12">Homodimer. Heterotetramer of two MnmE and two MnmG subunits.</text>
</comment>
<dbReference type="PROSITE" id="PS01281">
    <property type="entry name" value="GIDA_2"/>
    <property type="match status" value="1"/>
</dbReference>
<comment type="cofactor">
    <cofactor evidence="1 12">
        <name>FAD</name>
        <dbReference type="ChEBI" id="CHEBI:57692"/>
    </cofactor>
</comment>
<dbReference type="InterPro" id="IPR040131">
    <property type="entry name" value="MnmG_N"/>
</dbReference>
<comment type="similarity">
    <text evidence="3 12">Belongs to the MnmG family.</text>
</comment>
<dbReference type="InterPro" id="IPR047001">
    <property type="entry name" value="MnmG_C_subdom"/>
</dbReference>
<dbReference type="FunFam" id="3.50.50.60:FF:000010">
    <property type="entry name" value="tRNA uridine 5-carboxymethylaminomethyl modification enzyme MnmG"/>
    <property type="match status" value="1"/>
</dbReference>
<dbReference type="Gene3D" id="3.50.50.60">
    <property type="entry name" value="FAD/NAD(P)-binding domain"/>
    <property type="match status" value="2"/>
</dbReference>
<keyword evidence="8 12" id="KW-0274">FAD</keyword>
<sequence length="629" mass="69673">MFYTQQFDVIVVGGGHAGTEAALAAARMGSNTLLLTHNIETLGQMSCNPAIGGIGKGHLVKEIDALGGLMATAIDHGGIQFRTLNSSKGPAVRATRAQADRTLYKNFVRNVLENQPNLTLFQQSCDDLIVENDRVCGVITQMGLKFKAKTVVLTVGTFLGGVIHIGLENYQGGRAGDPPSNALSQRLRALPFRVDRLKTGTPARLDARTLDFSVMQEQQGDFPTPVFSFMGKAEQHPQQISCYITHTNEKTHDIIRAGLDRSPMYTGVIEGIGPRYCPSIEDKINRFADKSSHQIFVEPEGLNSIEVYPNGISTSLPFDVQVNLVRSIKGFENAHIIRPGYAIEYDYFDPRDLKQSLETKFINGLFFAGQINGTTGYEEAGAQGLIAGMNASLQAQDKDSWTPRRDEAYMGVLVDDLSTLGTKEPYRMFTSRAEYRLLLREDNADMRLTAKGYELALVDENRWQAFNQKLETIEQEQQRLRSNWVTASHPAAAALNEILKNPISREHSLEELLRRPETTYNQLMQIQSIGPGVENAQAAEQIEIQTKYAGYIERQKDEIARTQRNENTLLPADFDYSQISGLSNEVVAKLKDARPETIGKASRISGVTPAAISLLLVYLKKQGLLRKSA</sequence>
<keyword evidence="6 12" id="KW-0285">Flavoprotein</keyword>
<dbReference type="Pfam" id="PF21680">
    <property type="entry name" value="GIDA_C_1st"/>
    <property type="match status" value="1"/>
</dbReference>
<dbReference type="PANTHER" id="PTHR11806:SF0">
    <property type="entry name" value="PROTEIN MTO1 HOMOLOG, MITOCHONDRIAL"/>
    <property type="match status" value="1"/>
</dbReference>
<dbReference type="SUPFAM" id="SSF51905">
    <property type="entry name" value="FAD/NAD(P)-binding domain"/>
    <property type="match status" value="1"/>
</dbReference>
<comment type="subcellular location">
    <subcellularLocation>
        <location evidence="12">Cytoplasm</location>
    </subcellularLocation>
</comment>
<evidence type="ECO:0000256" key="11">
    <source>
        <dbReference type="ARBA" id="ARBA00031800"/>
    </source>
</evidence>
<evidence type="ECO:0000256" key="9">
    <source>
        <dbReference type="ARBA" id="ARBA00023027"/>
    </source>
</evidence>